<name>A0A430AIN2_9ENTE</name>
<proteinExistence type="predicted"/>
<dbReference type="Proteomes" id="UP000288669">
    <property type="component" value="Unassembled WGS sequence"/>
</dbReference>
<organism evidence="1 2">
    <name type="scientific">Vagococcus entomophilus</name>
    <dbReference type="NCBI Taxonomy" id="1160095"/>
    <lineage>
        <taxon>Bacteria</taxon>
        <taxon>Bacillati</taxon>
        <taxon>Bacillota</taxon>
        <taxon>Bacilli</taxon>
        <taxon>Lactobacillales</taxon>
        <taxon>Enterococcaceae</taxon>
        <taxon>Vagococcus</taxon>
    </lineage>
</organism>
<comment type="caution">
    <text evidence="1">The sequence shown here is derived from an EMBL/GenBank/DDBJ whole genome shotgun (WGS) entry which is preliminary data.</text>
</comment>
<evidence type="ECO:0000313" key="1">
    <source>
        <dbReference type="EMBL" id="RSU07941.1"/>
    </source>
</evidence>
<protein>
    <submittedName>
        <fullName evidence="1">Uncharacterized protein</fullName>
    </submittedName>
</protein>
<dbReference type="AlphaFoldDB" id="A0A430AIN2"/>
<gene>
    <name evidence="1" type="ORF">CBF30_01495</name>
</gene>
<dbReference type="EMBL" id="NGJZ01000001">
    <property type="protein sequence ID" value="RSU07941.1"/>
    <property type="molecule type" value="Genomic_DNA"/>
</dbReference>
<evidence type="ECO:0000313" key="2">
    <source>
        <dbReference type="Proteomes" id="UP000288669"/>
    </source>
</evidence>
<keyword evidence="2" id="KW-1185">Reference proteome</keyword>
<reference evidence="1 2" key="1">
    <citation type="submission" date="2017-05" db="EMBL/GenBank/DDBJ databases">
        <title>Vagococcus spp. assemblies.</title>
        <authorList>
            <person name="Gulvik C.A."/>
        </authorList>
    </citation>
    <scope>NUCLEOTIDE SEQUENCE [LARGE SCALE GENOMIC DNA]</scope>
    <source>
        <strain evidence="1 2">DSM 24756</strain>
    </source>
</reference>
<accession>A0A430AIN2</accession>
<sequence>MKFLHKFFLIELLTIAFNTVYHTTIPKKLQNVFMKKLNIFFTNKINQYFLKSGEILVNSKNYFLIKNKRKPLIVRGWMRGFLYVI</sequence>